<dbReference type="SUPFAM" id="SSF51735">
    <property type="entry name" value="NAD(P)-binding Rossmann-fold domains"/>
    <property type="match status" value="1"/>
</dbReference>
<dbReference type="AlphaFoldDB" id="A0A437UQR9"/>
<protein>
    <recommendedName>
        <fullName evidence="5 11">2-dehydropantoate 2-reductase</fullName>
        <ecNumber evidence="4 11">1.1.1.169</ecNumber>
    </recommendedName>
    <alternativeName>
        <fullName evidence="9 11">Ketopantoate reductase</fullName>
    </alternativeName>
</protein>
<dbReference type="InterPro" id="IPR036291">
    <property type="entry name" value="NAD(P)-bd_dom_sf"/>
</dbReference>
<evidence type="ECO:0000259" key="12">
    <source>
        <dbReference type="Pfam" id="PF02558"/>
    </source>
</evidence>
<evidence type="ECO:0000256" key="3">
    <source>
        <dbReference type="ARBA" id="ARBA00007870"/>
    </source>
</evidence>
<dbReference type="GO" id="GO:0005737">
    <property type="term" value="C:cytoplasm"/>
    <property type="evidence" value="ECO:0007669"/>
    <property type="project" value="TreeGrafter"/>
</dbReference>
<dbReference type="NCBIfam" id="TIGR00745">
    <property type="entry name" value="apbA_panE"/>
    <property type="match status" value="1"/>
</dbReference>
<reference evidence="14 15" key="1">
    <citation type="submission" date="2018-12" db="EMBL/GenBank/DDBJ databases">
        <title>A novel vanA-carrying plasmid in a clinical isolate of Enterococcus avium.</title>
        <authorList>
            <person name="Bernasconi O.J."/>
            <person name="Luzzaro F."/>
            <person name="Endimiani A."/>
        </authorList>
    </citation>
    <scope>NUCLEOTIDE SEQUENCE [LARGE SCALE GENOMIC DNA]</scope>
    <source>
        <strain evidence="14 15">LC0559/18</strain>
    </source>
</reference>
<dbReference type="InterPro" id="IPR050838">
    <property type="entry name" value="Ketopantoate_reductase"/>
</dbReference>
<dbReference type="GO" id="GO:0008677">
    <property type="term" value="F:2-dehydropantoate 2-reductase activity"/>
    <property type="evidence" value="ECO:0007669"/>
    <property type="project" value="UniProtKB-EC"/>
</dbReference>
<comment type="pathway">
    <text evidence="2 11">Cofactor biosynthesis; (R)-pantothenate biosynthesis; (R)-pantoate from 3-methyl-2-oxobutanoate: step 2/2.</text>
</comment>
<proteinExistence type="inferred from homology"/>
<evidence type="ECO:0000256" key="8">
    <source>
        <dbReference type="ARBA" id="ARBA00023002"/>
    </source>
</evidence>
<dbReference type="Gene3D" id="1.10.1040.10">
    <property type="entry name" value="N-(1-d-carboxylethyl)-l-norvaline Dehydrogenase, domain 2"/>
    <property type="match status" value="1"/>
</dbReference>
<evidence type="ECO:0000256" key="6">
    <source>
        <dbReference type="ARBA" id="ARBA00022655"/>
    </source>
</evidence>
<dbReference type="SUPFAM" id="SSF48179">
    <property type="entry name" value="6-phosphogluconate dehydrogenase C-terminal domain-like"/>
    <property type="match status" value="1"/>
</dbReference>
<dbReference type="InterPro" id="IPR008927">
    <property type="entry name" value="6-PGluconate_DH-like_C_sf"/>
</dbReference>
<evidence type="ECO:0000256" key="11">
    <source>
        <dbReference type="RuleBase" id="RU362068"/>
    </source>
</evidence>
<evidence type="ECO:0000313" key="14">
    <source>
        <dbReference type="EMBL" id="RVU95975.1"/>
    </source>
</evidence>
<dbReference type="Pfam" id="PF02558">
    <property type="entry name" value="ApbA"/>
    <property type="match status" value="1"/>
</dbReference>
<comment type="caution">
    <text evidence="14">The sequence shown here is derived from an EMBL/GenBank/DDBJ whole genome shotgun (WGS) entry which is preliminary data.</text>
</comment>
<evidence type="ECO:0000256" key="1">
    <source>
        <dbReference type="ARBA" id="ARBA00002919"/>
    </source>
</evidence>
<evidence type="ECO:0000313" key="15">
    <source>
        <dbReference type="Proteomes" id="UP000288388"/>
    </source>
</evidence>
<dbReference type="RefSeq" id="WP_127979434.1">
    <property type="nucleotide sequence ID" value="NZ_JBPFKW010000113.1"/>
</dbReference>
<evidence type="ECO:0000256" key="4">
    <source>
        <dbReference type="ARBA" id="ARBA00013014"/>
    </source>
</evidence>
<feature type="domain" description="Ketopantoate reductase C-terminal" evidence="13">
    <location>
        <begin position="180"/>
        <end position="307"/>
    </location>
</feature>
<dbReference type="EMBL" id="RYZS01000001">
    <property type="protein sequence ID" value="RVU95975.1"/>
    <property type="molecule type" value="Genomic_DNA"/>
</dbReference>
<dbReference type="InterPro" id="IPR013752">
    <property type="entry name" value="KPA_reductase"/>
</dbReference>
<keyword evidence="7 11" id="KW-0521">NADP</keyword>
<evidence type="ECO:0000259" key="13">
    <source>
        <dbReference type="Pfam" id="PF08546"/>
    </source>
</evidence>
<dbReference type="NCBIfam" id="NF005088">
    <property type="entry name" value="PRK06522.1-2"/>
    <property type="match status" value="1"/>
</dbReference>
<dbReference type="InterPro" id="IPR003710">
    <property type="entry name" value="ApbA"/>
</dbReference>
<keyword evidence="8 11" id="KW-0560">Oxidoreductase</keyword>
<dbReference type="PANTHER" id="PTHR43765:SF2">
    <property type="entry name" value="2-DEHYDROPANTOATE 2-REDUCTASE"/>
    <property type="match status" value="1"/>
</dbReference>
<gene>
    <name evidence="14" type="ORF">EK398_14640</name>
</gene>
<dbReference type="Proteomes" id="UP000288388">
    <property type="component" value="Unassembled WGS sequence"/>
</dbReference>
<keyword evidence="6 11" id="KW-0566">Pantothenate biosynthesis</keyword>
<name>A0A437UQR9_ENTAV</name>
<dbReference type="InterPro" id="IPR013328">
    <property type="entry name" value="6PGD_dom2"/>
</dbReference>
<dbReference type="Pfam" id="PF08546">
    <property type="entry name" value="ApbA_C"/>
    <property type="match status" value="1"/>
</dbReference>
<dbReference type="EC" id="1.1.1.169" evidence="4 11"/>
<comment type="catalytic activity">
    <reaction evidence="10 11">
        <text>(R)-pantoate + NADP(+) = 2-dehydropantoate + NADPH + H(+)</text>
        <dbReference type="Rhea" id="RHEA:16233"/>
        <dbReference type="ChEBI" id="CHEBI:11561"/>
        <dbReference type="ChEBI" id="CHEBI:15378"/>
        <dbReference type="ChEBI" id="CHEBI:15980"/>
        <dbReference type="ChEBI" id="CHEBI:57783"/>
        <dbReference type="ChEBI" id="CHEBI:58349"/>
        <dbReference type="EC" id="1.1.1.169"/>
    </reaction>
</comment>
<evidence type="ECO:0000256" key="10">
    <source>
        <dbReference type="ARBA" id="ARBA00048793"/>
    </source>
</evidence>
<sequence>MKIAIAGAGAMGSRIGLMLHQAGNEVILIDRWPDHINAIREKGLIGEFEDHEVIAHLPIYSPEEIVEDHANVDLVVALTKSMQLEAMFQDIQPIIGKNTFVFCLLNGLGHEETLSKFVPKENIIFGTTTWTAGLAGPGHAKLVGTGSIEMENLDPKGKAFTLKVLEVFQKAKLNPIYSNNVRYSIWKKACINGTLNGLCTILDCNIAEFGSLSVARNFIETIVGEFAAVAKAEGIELNQAQVIQAIEATYDVKTQGLHFPSMYQDLIRNHRKTEIDYINGAVWQKGKNYQIDTPYCAFLTQLIHAKEELLNAK</sequence>
<dbReference type="Gene3D" id="3.40.50.720">
    <property type="entry name" value="NAD(P)-binding Rossmann-like Domain"/>
    <property type="match status" value="1"/>
</dbReference>
<comment type="similarity">
    <text evidence="3 11">Belongs to the ketopantoate reductase family.</text>
</comment>
<evidence type="ECO:0000256" key="2">
    <source>
        <dbReference type="ARBA" id="ARBA00004994"/>
    </source>
</evidence>
<feature type="domain" description="Ketopantoate reductase N-terminal" evidence="12">
    <location>
        <begin position="3"/>
        <end position="154"/>
    </location>
</feature>
<dbReference type="PANTHER" id="PTHR43765">
    <property type="entry name" value="2-DEHYDROPANTOATE 2-REDUCTASE-RELATED"/>
    <property type="match status" value="1"/>
</dbReference>
<comment type="function">
    <text evidence="1 11">Catalyzes the NADPH-dependent reduction of ketopantoate into pantoic acid.</text>
</comment>
<evidence type="ECO:0000256" key="5">
    <source>
        <dbReference type="ARBA" id="ARBA00019465"/>
    </source>
</evidence>
<evidence type="ECO:0000256" key="7">
    <source>
        <dbReference type="ARBA" id="ARBA00022857"/>
    </source>
</evidence>
<dbReference type="GO" id="GO:0015940">
    <property type="term" value="P:pantothenate biosynthetic process"/>
    <property type="evidence" value="ECO:0007669"/>
    <property type="project" value="UniProtKB-UniPathway"/>
</dbReference>
<dbReference type="GO" id="GO:0050661">
    <property type="term" value="F:NADP binding"/>
    <property type="evidence" value="ECO:0007669"/>
    <property type="project" value="TreeGrafter"/>
</dbReference>
<dbReference type="InterPro" id="IPR013332">
    <property type="entry name" value="KPR_N"/>
</dbReference>
<dbReference type="UniPathway" id="UPA00028">
    <property type="reaction ID" value="UER00004"/>
</dbReference>
<organism evidence="14 15">
    <name type="scientific">Enterococcus avium</name>
    <name type="common">Streptococcus avium</name>
    <dbReference type="NCBI Taxonomy" id="33945"/>
    <lineage>
        <taxon>Bacteria</taxon>
        <taxon>Bacillati</taxon>
        <taxon>Bacillota</taxon>
        <taxon>Bacilli</taxon>
        <taxon>Lactobacillales</taxon>
        <taxon>Enterococcaceae</taxon>
        <taxon>Enterococcus</taxon>
    </lineage>
</organism>
<evidence type="ECO:0000256" key="9">
    <source>
        <dbReference type="ARBA" id="ARBA00032024"/>
    </source>
</evidence>
<accession>A0A437UQR9</accession>